<keyword evidence="2" id="KW-0645">Protease</keyword>
<accession>A0A233RDM3</accession>
<comment type="caution">
    <text evidence="2">The sequence shown here is derived from an EMBL/GenBank/DDBJ whole genome shotgun (WGS) entry which is preliminary data.</text>
</comment>
<dbReference type="SMART" id="SM00464">
    <property type="entry name" value="LON"/>
    <property type="match status" value="1"/>
</dbReference>
<evidence type="ECO:0000313" key="2">
    <source>
        <dbReference type="EMBL" id="OXY81487.1"/>
    </source>
</evidence>
<organism evidence="2 3">
    <name type="scientific">Oceanimonas doudoroffii</name>
    <dbReference type="NCBI Taxonomy" id="84158"/>
    <lineage>
        <taxon>Bacteria</taxon>
        <taxon>Pseudomonadati</taxon>
        <taxon>Pseudomonadota</taxon>
        <taxon>Gammaproteobacteria</taxon>
        <taxon>Aeromonadales</taxon>
        <taxon>Aeromonadaceae</taxon>
        <taxon>Oceanimonas</taxon>
    </lineage>
</organism>
<keyword evidence="2" id="KW-0378">Hydrolase</keyword>
<dbReference type="GO" id="GO:0008233">
    <property type="term" value="F:peptidase activity"/>
    <property type="evidence" value="ECO:0007669"/>
    <property type="project" value="UniProtKB-KW"/>
</dbReference>
<feature type="domain" description="Lon N-terminal" evidence="1">
    <location>
        <begin position="2"/>
        <end position="188"/>
    </location>
</feature>
<dbReference type="SUPFAM" id="SSF88697">
    <property type="entry name" value="PUA domain-like"/>
    <property type="match status" value="1"/>
</dbReference>
<dbReference type="PANTHER" id="PTHR46732">
    <property type="entry name" value="ATP-DEPENDENT PROTEASE LA (LON) DOMAIN PROTEIN"/>
    <property type="match status" value="1"/>
</dbReference>
<dbReference type="Proteomes" id="UP000242757">
    <property type="component" value="Unassembled WGS sequence"/>
</dbReference>
<dbReference type="AlphaFoldDB" id="A0A233RDM3"/>
<reference evidence="2 3" key="1">
    <citation type="submission" date="2017-08" db="EMBL/GenBank/DDBJ databases">
        <title>A Genome Sequence of Oceanimonas doudoroffii ATCC 27123T.</title>
        <authorList>
            <person name="Brennan M.A."/>
            <person name="Maclea K.S."/>
            <person name="Mcclelland W.D."/>
            <person name="Trachtenberg A.M."/>
        </authorList>
    </citation>
    <scope>NUCLEOTIDE SEQUENCE [LARGE SCALE GENOMIC DNA]</scope>
    <source>
        <strain evidence="2 3">ATCC 27123</strain>
    </source>
</reference>
<dbReference type="Pfam" id="PF02190">
    <property type="entry name" value="LON_substr_bdg"/>
    <property type="match status" value="1"/>
</dbReference>
<dbReference type="InterPro" id="IPR003111">
    <property type="entry name" value="Lon_prtase_N"/>
</dbReference>
<gene>
    <name evidence="2" type="ORF">B6S08_10945</name>
</gene>
<dbReference type="InterPro" id="IPR015947">
    <property type="entry name" value="PUA-like_sf"/>
</dbReference>
<dbReference type="Gene3D" id="1.10.4060.10">
    <property type="entry name" value="BPP1347 like domain"/>
    <property type="match status" value="1"/>
</dbReference>
<dbReference type="RefSeq" id="WP_094200856.1">
    <property type="nucleotide sequence ID" value="NZ_NBIM01000003.1"/>
</dbReference>
<dbReference type="PANTHER" id="PTHR46732:SF8">
    <property type="entry name" value="ATP-DEPENDENT PROTEASE LA (LON) DOMAIN PROTEIN"/>
    <property type="match status" value="1"/>
</dbReference>
<proteinExistence type="predicted"/>
<protein>
    <submittedName>
        <fullName evidence="2">ATP-dependent protease La</fullName>
    </submittedName>
</protein>
<evidence type="ECO:0000313" key="3">
    <source>
        <dbReference type="Proteomes" id="UP000242757"/>
    </source>
</evidence>
<dbReference type="Gene3D" id="2.30.130.40">
    <property type="entry name" value="LON domain-like"/>
    <property type="match status" value="1"/>
</dbReference>
<sequence>MRLALLPLTLHLLPEGRVPLRIFEPKYVRMVAEAGKDGRGFGIGMLEEPDDGGKGDLYMLGARVKIVDFYTLDDGLLGITVEATERFRIRRLEQEADGLLQAEVDLLDNWRSRSLAPVEQVLADKLQEVFVEYPELADLHPDPRWQDATWVTQRWLEVLPIKNDYTQLLMSEPSCHRALTFLLSMITPESRRGQRH</sequence>
<evidence type="ECO:0000259" key="1">
    <source>
        <dbReference type="SMART" id="SM00464"/>
    </source>
</evidence>
<name>A0A233RDM3_9GAMM</name>
<dbReference type="EMBL" id="NBIM01000003">
    <property type="protein sequence ID" value="OXY81487.1"/>
    <property type="molecule type" value="Genomic_DNA"/>
</dbReference>
<dbReference type="InterPro" id="IPR046336">
    <property type="entry name" value="Lon_prtase_N_sf"/>
</dbReference>
<dbReference type="OrthoDB" id="8558970at2"/>
<dbReference type="GO" id="GO:0006508">
    <property type="term" value="P:proteolysis"/>
    <property type="evidence" value="ECO:0007669"/>
    <property type="project" value="UniProtKB-KW"/>
</dbReference>
<keyword evidence="3" id="KW-1185">Reference proteome</keyword>